<evidence type="ECO:0000256" key="6">
    <source>
        <dbReference type="ARBA" id="ARBA00023295"/>
    </source>
</evidence>
<keyword evidence="6" id="KW-0326">Glycosidase</keyword>
<accession>A0A3B5QK68</accession>
<dbReference type="Gene3D" id="2.120.10.10">
    <property type="match status" value="1"/>
</dbReference>
<evidence type="ECO:0000256" key="3">
    <source>
        <dbReference type="ARBA" id="ARBA00012733"/>
    </source>
</evidence>
<dbReference type="STRING" id="8083.ENSXMAP00000031944"/>
<evidence type="ECO:0000256" key="5">
    <source>
        <dbReference type="ARBA" id="ARBA00023277"/>
    </source>
</evidence>
<dbReference type="SUPFAM" id="SSF50939">
    <property type="entry name" value="Sialidases"/>
    <property type="match status" value="1"/>
</dbReference>
<dbReference type="EC" id="3.2.1.18" evidence="3"/>
<dbReference type="CDD" id="cd15482">
    <property type="entry name" value="Sialidase_non-viral"/>
    <property type="match status" value="1"/>
</dbReference>
<keyword evidence="6" id="KW-0378">Hydrolase</keyword>
<comment type="catalytic activity">
    <reaction evidence="1">
        <text>Hydrolysis of alpha-(2-&gt;3)-, alpha-(2-&gt;6)-, alpha-(2-&gt;8)- glycosidic linkages of terminal sialic acid residues in oligosaccharides, glycoproteins, glycolipids, colominic acid and synthetic substrates.</text>
        <dbReference type="EC" id="3.2.1.18"/>
    </reaction>
</comment>
<dbReference type="GO" id="GO:0006689">
    <property type="term" value="P:ganglioside catabolic process"/>
    <property type="evidence" value="ECO:0007669"/>
    <property type="project" value="TreeGrafter"/>
</dbReference>
<evidence type="ECO:0000313" key="9">
    <source>
        <dbReference type="Proteomes" id="UP000002852"/>
    </source>
</evidence>
<organism evidence="8 9">
    <name type="scientific">Xiphophorus maculatus</name>
    <name type="common">Southern platyfish</name>
    <name type="synonym">Platypoecilus maculatus</name>
    <dbReference type="NCBI Taxonomy" id="8083"/>
    <lineage>
        <taxon>Eukaryota</taxon>
        <taxon>Metazoa</taxon>
        <taxon>Chordata</taxon>
        <taxon>Craniata</taxon>
        <taxon>Vertebrata</taxon>
        <taxon>Euteleostomi</taxon>
        <taxon>Actinopterygii</taxon>
        <taxon>Neopterygii</taxon>
        <taxon>Teleostei</taxon>
        <taxon>Neoteleostei</taxon>
        <taxon>Acanthomorphata</taxon>
        <taxon>Ovalentaria</taxon>
        <taxon>Atherinomorphae</taxon>
        <taxon>Cyprinodontiformes</taxon>
        <taxon>Poeciliidae</taxon>
        <taxon>Poeciliinae</taxon>
        <taxon>Xiphophorus</taxon>
    </lineage>
</organism>
<feature type="domain" description="Sialidase" evidence="7">
    <location>
        <begin position="75"/>
        <end position="368"/>
    </location>
</feature>
<evidence type="ECO:0000259" key="7">
    <source>
        <dbReference type="Pfam" id="PF13088"/>
    </source>
</evidence>
<evidence type="ECO:0000256" key="1">
    <source>
        <dbReference type="ARBA" id="ARBA00000427"/>
    </source>
</evidence>
<keyword evidence="5" id="KW-0119">Carbohydrate metabolism</keyword>
<dbReference type="GeneTree" id="ENSGT00950000182944"/>
<evidence type="ECO:0000256" key="4">
    <source>
        <dbReference type="ARBA" id="ARBA00022963"/>
    </source>
</evidence>
<keyword evidence="4" id="KW-0443">Lipid metabolism</keyword>
<dbReference type="InterPro" id="IPR011040">
    <property type="entry name" value="Sialidase"/>
</dbReference>
<keyword evidence="9" id="KW-1185">Reference proteome</keyword>
<dbReference type="InterPro" id="IPR026856">
    <property type="entry name" value="Sialidase_fam"/>
</dbReference>
<dbReference type="OMA" id="EKTHENW"/>
<comment type="similarity">
    <text evidence="2">Belongs to the glycosyl hydrolase 33 family.</text>
</comment>
<dbReference type="GO" id="GO:0004308">
    <property type="term" value="F:exo-alpha-sialidase activity"/>
    <property type="evidence" value="ECO:0007669"/>
    <property type="project" value="UniProtKB-EC"/>
</dbReference>
<dbReference type="GO" id="GO:0005737">
    <property type="term" value="C:cytoplasm"/>
    <property type="evidence" value="ECO:0007669"/>
    <property type="project" value="TreeGrafter"/>
</dbReference>
<reference evidence="8" key="3">
    <citation type="submission" date="2025-08" db="UniProtKB">
        <authorList>
            <consortium name="Ensembl"/>
        </authorList>
    </citation>
    <scope>IDENTIFICATION</scope>
    <source>
        <strain evidence="8">JP 163 A</strain>
    </source>
</reference>
<dbReference type="Proteomes" id="UP000002852">
    <property type="component" value="Unassembled WGS sequence"/>
</dbReference>
<dbReference type="Ensembl" id="ENSXMAT00000025543.1">
    <property type="protein sequence ID" value="ENSXMAP00000031944.1"/>
    <property type="gene ID" value="ENSXMAG00000024524.1"/>
</dbReference>
<dbReference type="InterPro" id="IPR036278">
    <property type="entry name" value="Sialidase_sf"/>
</dbReference>
<protein>
    <recommendedName>
        <fullName evidence="3">exo-alpha-sialidase</fullName>
        <ecNumber evidence="3">3.2.1.18</ecNumber>
    </recommendedName>
</protein>
<reference evidence="8" key="4">
    <citation type="submission" date="2025-09" db="UniProtKB">
        <authorList>
            <consortium name="Ensembl"/>
        </authorList>
    </citation>
    <scope>IDENTIFICATION</scope>
    <source>
        <strain evidence="8">JP 163 A</strain>
    </source>
</reference>
<sequence>MGCSNSTPMKTQKEKTTVFLSKEMTFRIPGLIFDHERKILLAFAEKRKCEKDSSSVALVMKAGNLTKAGNSWAVEWSDSKEVVKKKDLGGHRPMNPCPIYAKKRNTIYLFFIGVKGTTSESHQICWGINETRLYYIATKDGGETWSDHVDLTETLPEIKNWATFGVGPGHGIQSETGKLIVPAYAYPSCSSCCESCRSCLASLFCCCDSLCCTKCCPPPHALIICGDNVENFKCGNMLEQTSLECEIAETSTDQAKMLYCNARSQGGFRVEAFLDDCEGVLAPSKLVETNSGCQGSVVSFPAQPEEDGSNRGTPWLLYSHPTSKCKRVDLGLYLNKSPTNPSAWSNPWIINEGPSGYSDLTYIEDGWFACLMECGEKTYTEEIACSLFSYDDIQKGITG</sequence>
<evidence type="ECO:0000313" key="8">
    <source>
        <dbReference type="Ensembl" id="ENSXMAP00000031944.1"/>
    </source>
</evidence>
<proteinExistence type="inferred from homology"/>
<dbReference type="PANTHER" id="PTHR10628:SF23">
    <property type="entry name" value="SIALIDASE-3"/>
    <property type="match status" value="1"/>
</dbReference>
<name>A0A3B5QK68_XIPMA</name>
<reference evidence="9" key="1">
    <citation type="submission" date="2012-01" db="EMBL/GenBank/DDBJ databases">
        <authorList>
            <person name="Walter R."/>
            <person name="Schartl M."/>
            <person name="Warren W."/>
        </authorList>
    </citation>
    <scope>NUCLEOTIDE SEQUENCE [LARGE SCALE GENOMIC DNA]</scope>
    <source>
        <strain evidence="9">JP 163 A</strain>
    </source>
</reference>
<dbReference type="GO" id="GO:0009313">
    <property type="term" value="P:oligosaccharide catabolic process"/>
    <property type="evidence" value="ECO:0007669"/>
    <property type="project" value="TreeGrafter"/>
</dbReference>
<keyword evidence="4" id="KW-0442">Lipid degradation</keyword>
<dbReference type="InParanoid" id="A0A3B5QK68"/>
<reference evidence="9" key="2">
    <citation type="journal article" date="2013" name="Nat. Genet.">
        <title>The genome of the platyfish, Xiphophorus maculatus, provides insights into evolutionary adaptation and several complex traits.</title>
        <authorList>
            <person name="Schartl M."/>
            <person name="Walter R.B."/>
            <person name="Shen Y."/>
            <person name="Garcia T."/>
            <person name="Catchen J."/>
            <person name="Amores A."/>
            <person name="Braasch I."/>
            <person name="Chalopin D."/>
            <person name="Volff J.N."/>
            <person name="Lesch K.P."/>
            <person name="Bisazza A."/>
            <person name="Minx P."/>
            <person name="Hillier L."/>
            <person name="Wilson R.K."/>
            <person name="Fuerstenberg S."/>
            <person name="Boore J."/>
            <person name="Searle S."/>
            <person name="Postlethwait J.H."/>
            <person name="Warren W.C."/>
        </authorList>
    </citation>
    <scope>NUCLEOTIDE SEQUENCE [LARGE SCALE GENOMIC DNA]</scope>
    <source>
        <strain evidence="9">JP 163 A</strain>
    </source>
</reference>
<evidence type="ECO:0000256" key="2">
    <source>
        <dbReference type="ARBA" id="ARBA00009348"/>
    </source>
</evidence>
<dbReference type="PANTHER" id="PTHR10628">
    <property type="entry name" value="SIALIDASE"/>
    <property type="match status" value="1"/>
</dbReference>
<dbReference type="GO" id="GO:0016020">
    <property type="term" value="C:membrane"/>
    <property type="evidence" value="ECO:0007669"/>
    <property type="project" value="TreeGrafter"/>
</dbReference>
<dbReference type="AlphaFoldDB" id="A0A3B5QK68"/>
<dbReference type="Pfam" id="PF13088">
    <property type="entry name" value="BNR_2"/>
    <property type="match status" value="1"/>
</dbReference>